<evidence type="ECO:0000256" key="1">
    <source>
        <dbReference type="SAM" id="Phobius"/>
    </source>
</evidence>
<feature type="transmembrane region" description="Helical" evidence="1">
    <location>
        <begin position="78"/>
        <end position="100"/>
    </location>
</feature>
<proteinExistence type="predicted"/>
<keyword evidence="1" id="KW-0472">Membrane</keyword>
<evidence type="ECO:0000313" key="3">
    <source>
        <dbReference type="Proteomes" id="UP001500167"/>
    </source>
</evidence>
<organism evidence="2 3">
    <name type="scientific">Sphingobacterium ginsenosidimutans</name>
    <dbReference type="NCBI Taxonomy" id="687845"/>
    <lineage>
        <taxon>Bacteria</taxon>
        <taxon>Pseudomonadati</taxon>
        <taxon>Bacteroidota</taxon>
        <taxon>Sphingobacteriia</taxon>
        <taxon>Sphingobacteriales</taxon>
        <taxon>Sphingobacteriaceae</taxon>
        <taxon>Sphingobacterium</taxon>
    </lineage>
</organism>
<reference evidence="3" key="1">
    <citation type="journal article" date="2019" name="Int. J. Syst. Evol. Microbiol.">
        <title>The Global Catalogue of Microorganisms (GCM) 10K type strain sequencing project: providing services to taxonomists for standard genome sequencing and annotation.</title>
        <authorList>
            <consortium name="The Broad Institute Genomics Platform"/>
            <consortium name="The Broad Institute Genome Sequencing Center for Infectious Disease"/>
            <person name="Wu L."/>
            <person name="Ma J."/>
        </authorList>
    </citation>
    <scope>NUCLEOTIDE SEQUENCE [LARGE SCALE GENOMIC DNA]</scope>
    <source>
        <strain evidence="3">JCM 16722</strain>
    </source>
</reference>
<dbReference type="Proteomes" id="UP001500167">
    <property type="component" value="Unassembled WGS sequence"/>
</dbReference>
<name>A0ABP8A9T5_9SPHI</name>
<protein>
    <recommendedName>
        <fullName evidence="4">SMODS and SLOG-associating 2TM effector domain-containing protein</fullName>
    </recommendedName>
</protein>
<keyword evidence="1" id="KW-0812">Transmembrane</keyword>
<evidence type="ECO:0000313" key="2">
    <source>
        <dbReference type="EMBL" id="GAA4180534.1"/>
    </source>
</evidence>
<comment type="caution">
    <text evidence="2">The sequence shown here is derived from an EMBL/GenBank/DDBJ whole genome shotgun (WGS) entry which is preliminary data.</text>
</comment>
<dbReference type="EMBL" id="BAAAZK010000007">
    <property type="protein sequence ID" value="GAA4180534.1"/>
    <property type="molecule type" value="Genomic_DNA"/>
</dbReference>
<evidence type="ECO:0008006" key="4">
    <source>
        <dbReference type="Google" id="ProtNLM"/>
    </source>
</evidence>
<keyword evidence="1" id="KW-1133">Transmembrane helix</keyword>
<keyword evidence="3" id="KW-1185">Reference proteome</keyword>
<feature type="transmembrane region" description="Helical" evidence="1">
    <location>
        <begin position="49"/>
        <end position="72"/>
    </location>
</feature>
<sequence>MIKGDYDSLFEKKKDEILAMVIELEMTFEEVTKAQKDFYELSCSQKKDYASWSIFLSIVAICFTIVVSFNNVKEYLEFLKMCVAFLIILAALWNAAHFIINDFFNSNSRRYSQLSLIFMCIKPEHLVVNTAKADVKKKSRFLNFISCIYRNLNQ</sequence>
<gene>
    <name evidence="2" type="ORF">GCM10022218_34880</name>
</gene>
<accession>A0ABP8A9T5</accession>